<feature type="compositionally biased region" description="Basic and acidic residues" evidence="1">
    <location>
        <begin position="1"/>
        <end position="18"/>
    </location>
</feature>
<proteinExistence type="predicted"/>
<evidence type="ECO:0000256" key="1">
    <source>
        <dbReference type="SAM" id="MobiDB-lite"/>
    </source>
</evidence>
<dbReference type="AlphaFoldDB" id="A0AAV4H6F7"/>
<feature type="region of interest" description="Disordered" evidence="1">
    <location>
        <begin position="1"/>
        <end position="22"/>
    </location>
</feature>
<reference evidence="2 3" key="1">
    <citation type="journal article" date="2021" name="Elife">
        <title>Chloroplast acquisition without the gene transfer in kleptoplastic sea slugs, Plakobranchus ocellatus.</title>
        <authorList>
            <person name="Maeda T."/>
            <person name="Takahashi S."/>
            <person name="Yoshida T."/>
            <person name="Shimamura S."/>
            <person name="Takaki Y."/>
            <person name="Nagai Y."/>
            <person name="Toyoda A."/>
            <person name="Suzuki Y."/>
            <person name="Arimoto A."/>
            <person name="Ishii H."/>
            <person name="Satoh N."/>
            <person name="Nishiyama T."/>
            <person name="Hasebe M."/>
            <person name="Maruyama T."/>
            <person name="Minagawa J."/>
            <person name="Obokata J."/>
            <person name="Shigenobu S."/>
        </authorList>
    </citation>
    <scope>NUCLEOTIDE SEQUENCE [LARGE SCALE GENOMIC DNA]</scope>
</reference>
<comment type="caution">
    <text evidence="2">The sequence shown here is derived from an EMBL/GenBank/DDBJ whole genome shotgun (WGS) entry which is preliminary data.</text>
</comment>
<organism evidence="2 3">
    <name type="scientific">Elysia marginata</name>
    <dbReference type="NCBI Taxonomy" id="1093978"/>
    <lineage>
        <taxon>Eukaryota</taxon>
        <taxon>Metazoa</taxon>
        <taxon>Spiralia</taxon>
        <taxon>Lophotrochozoa</taxon>
        <taxon>Mollusca</taxon>
        <taxon>Gastropoda</taxon>
        <taxon>Heterobranchia</taxon>
        <taxon>Euthyneura</taxon>
        <taxon>Panpulmonata</taxon>
        <taxon>Sacoglossa</taxon>
        <taxon>Placobranchoidea</taxon>
        <taxon>Plakobranchidae</taxon>
        <taxon>Elysia</taxon>
    </lineage>
</organism>
<name>A0AAV4H6F7_9GAST</name>
<evidence type="ECO:0000313" key="2">
    <source>
        <dbReference type="EMBL" id="GFR92340.1"/>
    </source>
</evidence>
<gene>
    <name evidence="2" type="ORF">ElyMa_006198300</name>
</gene>
<evidence type="ECO:0000313" key="3">
    <source>
        <dbReference type="Proteomes" id="UP000762676"/>
    </source>
</evidence>
<dbReference type="Proteomes" id="UP000762676">
    <property type="component" value="Unassembled WGS sequence"/>
</dbReference>
<protein>
    <submittedName>
        <fullName evidence="2">Beta-1,3-galactosyltransferase 4</fullName>
    </submittedName>
</protein>
<sequence>MWRKLKNQEQSDGKKVDKANSPQLLEPLPDVCNGCAPYLLVMIPTAPSQRLFRDVNRYTWGRVGRVQRQRRSYRMFKSSINVRPVKKEIQVLFLINSALSFTGRRKTSLAEEQALEKDLLLAGMLSGFAGSRLKSSWIAAIVVNRVDPTGSDEGIQAEIHQIHSDCPRHCLFQHHMLPIIRSKGKINTCL</sequence>
<dbReference type="EMBL" id="BMAT01012433">
    <property type="protein sequence ID" value="GFR92340.1"/>
    <property type="molecule type" value="Genomic_DNA"/>
</dbReference>
<accession>A0AAV4H6F7</accession>
<keyword evidence="3" id="KW-1185">Reference proteome</keyword>